<evidence type="ECO:0000256" key="2">
    <source>
        <dbReference type="ARBA" id="ARBA00001947"/>
    </source>
</evidence>
<dbReference type="NCBIfam" id="NF006365">
    <property type="entry name" value="PRK08588.1"/>
    <property type="match status" value="1"/>
</dbReference>
<dbReference type="PANTHER" id="PTHR43808">
    <property type="entry name" value="ACETYLORNITHINE DEACETYLASE"/>
    <property type="match status" value="1"/>
</dbReference>
<evidence type="ECO:0000256" key="10">
    <source>
        <dbReference type="ARBA" id="ARBA00022833"/>
    </source>
</evidence>
<evidence type="ECO:0000256" key="11">
    <source>
        <dbReference type="ARBA" id="ARBA00022915"/>
    </source>
</evidence>
<dbReference type="InterPro" id="IPR010182">
    <property type="entry name" value="ArgE/DapE"/>
</dbReference>
<gene>
    <name evidence="16" type="ORF">IV45_GL000834</name>
</gene>
<comment type="similarity">
    <text evidence="4">Belongs to the peptidase M20A family.</text>
</comment>
<protein>
    <recommendedName>
        <fullName evidence="6">Probable succinyl-diaminopimelate desuccinylase</fullName>
        <ecNumber evidence="5">3.5.1.18</ecNumber>
    </recommendedName>
</protein>
<comment type="catalytic activity">
    <reaction evidence="14">
        <text>N-succinyl-(2S,6S)-2,6-diaminopimelate + H2O = (2S,6S)-2,6-diaminopimelate + succinate</text>
        <dbReference type="Rhea" id="RHEA:22608"/>
        <dbReference type="ChEBI" id="CHEBI:15377"/>
        <dbReference type="ChEBI" id="CHEBI:30031"/>
        <dbReference type="ChEBI" id="CHEBI:57609"/>
        <dbReference type="ChEBI" id="CHEBI:58087"/>
        <dbReference type="EC" id="3.5.1.18"/>
    </reaction>
</comment>
<dbReference type="SUPFAM" id="SSF55031">
    <property type="entry name" value="Bacterial exopeptidase dimerisation domain"/>
    <property type="match status" value="1"/>
</dbReference>
<proteinExistence type="inferred from homology"/>
<feature type="domain" description="Peptidase M20 dimerisation" evidence="15">
    <location>
        <begin position="176"/>
        <end position="280"/>
    </location>
</feature>
<dbReference type="InterPro" id="IPR002933">
    <property type="entry name" value="Peptidase_M20"/>
</dbReference>
<keyword evidence="10" id="KW-0862">Zinc</keyword>
<organism evidence="16 17">
    <name type="scientific">Limosilactobacillus secaliphilus</name>
    <dbReference type="NCBI Taxonomy" id="396268"/>
    <lineage>
        <taxon>Bacteria</taxon>
        <taxon>Bacillati</taxon>
        <taxon>Bacillota</taxon>
        <taxon>Bacilli</taxon>
        <taxon>Lactobacillales</taxon>
        <taxon>Lactobacillaceae</taxon>
        <taxon>Limosilactobacillus</taxon>
    </lineage>
</organism>
<evidence type="ECO:0000259" key="15">
    <source>
        <dbReference type="Pfam" id="PF07687"/>
    </source>
</evidence>
<accession>A0A0R2I912</accession>
<comment type="cofactor">
    <cofactor evidence="1">
        <name>Co(2+)</name>
        <dbReference type="ChEBI" id="CHEBI:48828"/>
    </cofactor>
</comment>
<evidence type="ECO:0000313" key="16">
    <source>
        <dbReference type="EMBL" id="KRN58388.1"/>
    </source>
</evidence>
<evidence type="ECO:0000256" key="7">
    <source>
        <dbReference type="ARBA" id="ARBA00022605"/>
    </source>
</evidence>
<keyword evidence="12" id="KW-0457">Lysine biosynthesis</keyword>
<evidence type="ECO:0000256" key="9">
    <source>
        <dbReference type="ARBA" id="ARBA00022801"/>
    </source>
</evidence>
<evidence type="ECO:0000256" key="12">
    <source>
        <dbReference type="ARBA" id="ARBA00023154"/>
    </source>
</evidence>
<dbReference type="SUPFAM" id="SSF53187">
    <property type="entry name" value="Zn-dependent exopeptidases"/>
    <property type="match status" value="1"/>
</dbReference>
<evidence type="ECO:0000256" key="4">
    <source>
        <dbReference type="ARBA" id="ARBA00006247"/>
    </source>
</evidence>
<keyword evidence="8" id="KW-0479">Metal-binding</keyword>
<reference evidence="16 17" key="1">
    <citation type="journal article" date="2015" name="Genome Announc.">
        <title>Expanding the biotechnology potential of lactobacilli through comparative genomics of 213 strains and associated genera.</title>
        <authorList>
            <person name="Sun Z."/>
            <person name="Harris H.M."/>
            <person name="McCann A."/>
            <person name="Guo C."/>
            <person name="Argimon S."/>
            <person name="Zhang W."/>
            <person name="Yang X."/>
            <person name="Jeffery I.B."/>
            <person name="Cooney J.C."/>
            <person name="Kagawa T.F."/>
            <person name="Liu W."/>
            <person name="Song Y."/>
            <person name="Salvetti E."/>
            <person name="Wrobel A."/>
            <person name="Rasinkangas P."/>
            <person name="Parkhill J."/>
            <person name="Rea M.C."/>
            <person name="O'Sullivan O."/>
            <person name="Ritari J."/>
            <person name="Douillard F.P."/>
            <person name="Paul Ross R."/>
            <person name="Yang R."/>
            <person name="Briner A.E."/>
            <person name="Felis G.E."/>
            <person name="de Vos W.M."/>
            <person name="Barrangou R."/>
            <person name="Klaenhammer T.R."/>
            <person name="Caufield P.W."/>
            <person name="Cui Y."/>
            <person name="Zhang H."/>
            <person name="O'Toole P.W."/>
        </authorList>
    </citation>
    <scope>NUCLEOTIDE SEQUENCE [LARGE SCALE GENOMIC DNA]</scope>
    <source>
        <strain evidence="16 17">DSM 17896</strain>
    </source>
</reference>
<dbReference type="CDD" id="cd08659">
    <property type="entry name" value="M20_ArgE_DapE-like"/>
    <property type="match status" value="1"/>
</dbReference>
<evidence type="ECO:0000256" key="13">
    <source>
        <dbReference type="ARBA" id="ARBA00023285"/>
    </source>
</evidence>
<evidence type="ECO:0000256" key="3">
    <source>
        <dbReference type="ARBA" id="ARBA00005130"/>
    </source>
</evidence>
<evidence type="ECO:0000256" key="5">
    <source>
        <dbReference type="ARBA" id="ARBA00011921"/>
    </source>
</evidence>
<dbReference type="InterPro" id="IPR050072">
    <property type="entry name" value="Peptidase_M20A"/>
</dbReference>
<comment type="pathway">
    <text evidence="3">Amino-acid biosynthesis; L-lysine biosynthesis via DAP pathway; LL-2,6-diaminopimelate from (S)-tetrahydrodipicolinate (succinylase route): step 3/3.</text>
</comment>
<dbReference type="PANTHER" id="PTHR43808:SF8">
    <property type="entry name" value="PEPTIDASE M20 DIMERISATION DOMAIN-CONTAINING PROTEIN"/>
    <property type="match status" value="1"/>
</dbReference>
<keyword evidence="7" id="KW-0028">Amino-acid biosynthesis</keyword>
<evidence type="ECO:0000256" key="6">
    <source>
        <dbReference type="ARBA" id="ARBA00016853"/>
    </source>
</evidence>
<dbReference type="Gene3D" id="3.40.630.10">
    <property type="entry name" value="Zn peptidases"/>
    <property type="match status" value="2"/>
</dbReference>
<dbReference type="UniPathway" id="UPA00034">
    <property type="reaction ID" value="UER00021"/>
</dbReference>
<dbReference type="STRING" id="396268.IV45_GL000834"/>
<keyword evidence="9" id="KW-0378">Hydrolase</keyword>
<dbReference type="EMBL" id="JQBW01000010">
    <property type="protein sequence ID" value="KRN58388.1"/>
    <property type="molecule type" value="Genomic_DNA"/>
</dbReference>
<dbReference type="GO" id="GO:0009089">
    <property type="term" value="P:lysine biosynthetic process via diaminopimelate"/>
    <property type="evidence" value="ECO:0007669"/>
    <property type="project" value="UniProtKB-UniPathway"/>
</dbReference>
<sequence length="385" mass="41798">MTKEEQLAVFKKIVSINSVNDNEGEVADYIASLFKPYEGDDVKIEHVAYSQGRDNLVVTIGHGDRVLGFSGHEDTVAPGDLSLWDTDPFHPVVKDGKLYGRGACDMKSGLAAIVVAALEILEKGEQLPGKIKLLLTVGEELGNMGAAQLTKLGYADDLDGLMVAEPNDDLHKITYACKGVIDYHVTSFGKAAHSSTPEKGFNAIDPLLEFANEAKAALAKFDHADPILGKLTHVITKINAGEQINSLAEKAQLAGNIRNVPEYPNDMIYDTLNDIVEKLNQQPGVHLVIKYTFPESPMGGDPNSPLLKLAQQVAHDQFGIDAEPVTSTGANDGQEFTQSKKEFTSIEMGPGTDTAHQPNEYCNLDAYYQAIEFYQAFAKAFLSVK</sequence>
<comment type="caution">
    <text evidence="16">The sequence shown here is derived from an EMBL/GenBank/DDBJ whole genome shotgun (WGS) entry which is preliminary data.</text>
</comment>
<dbReference type="InterPro" id="IPR036264">
    <property type="entry name" value="Bact_exopeptidase_dim_dom"/>
</dbReference>
<comment type="cofactor">
    <cofactor evidence="2">
        <name>Zn(2+)</name>
        <dbReference type="ChEBI" id="CHEBI:29105"/>
    </cofactor>
</comment>
<dbReference type="Pfam" id="PF01546">
    <property type="entry name" value="Peptidase_M20"/>
    <property type="match status" value="1"/>
</dbReference>
<dbReference type="PROSITE" id="PS00758">
    <property type="entry name" value="ARGE_DAPE_CPG2_1"/>
    <property type="match status" value="1"/>
</dbReference>
<evidence type="ECO:0000256" key="8">
    <source>
        <dbReference type="ARBA" id="ARBA00022723"/>
    </source>
</evidence>
<dbReference type="NCBIfam" id="TIGR01910">
    <property type="entry name" value="DapE-ArgE"/>
    <property type="match status" value="1"/>
</dbReference>
<evidence type="ECO:0000256" key="1">
    <source>
        <dbReference type="ARBA" id="ARBA00001941"/>
    </source>
</evidence>
<keyword evidence="17" id="KW-1185">Reference proteome</keyword>
<dbReference type="GO" id="GO:0046872">
    <property type="term" value="F:metal ion binding"/>
    <property type="evidence" value="ECO:0007669"/>
    <property type="project" value="UniProtKB-KW"/>
</dbReference>
<evidence type="ECO:0000256" key="14">
    <source>
        <dbReference type="ARBA" id="ARBA00051301"/>
    </source>
</evidence>
<dbReference type="Pfam" id="PF07687">
    <property type="entry name" value="M20_dimer"/>
    <property type="match status" value="1"/>
</dbReference>
<dbReference type="InterPro" id="IPR001261">
    <property type="entry name" value="ArgE/DapE_CS"/>
</dbReference>
<dbReference type="Proteomes" id="UP000050934">
    <property type="component" value="Unassembled WGS sequence"/>
</dbReference>
<dbReference type="InterPro" id="IPR011650">
    <property type="entry name" value="Peptidase_M20_dimer"/>
</dbReference>
<dbReference type="EC" id="3.5.1.18" evidence="5"/>
<dbReference type="Gene3D" id="3.30.70.360">
    <property type="match status" value="1"/>
</dbReference>
<dbReference type="RefSeq" id="WP_057741673.1">
    <property type="nucleotide sequence ID" value="NZ_JQBW01000010.1"/>
</dbReference>
<evidence type="ECO:0000313" key="17">
    <source>
        <dbReference type="Proteomes" id="UP000050934"/>
    </source>
</evidence>
<keyword evidence="13" id="KW-0170">Cobalt</keyword>
<dbReference type="PATRIC" id="fig|396268.3.peg.846"/>
<name>A0A0R2I912_9LACO</name>
<dbReference type="GO" id="GO:0019877">
    <property type="term" value="P:diaminopimelate biosynthetic process"/>
    <property type="evidence" value="ECO:0007669"/>
    <property type="project" value="UniProtKB-KW"/>
</dbReference>
<dbReference type="AlphaFoldDB" id="A0A0R2I912"/>
<dbReference type="OrthoDB" id="9792335at2"/>
<keyword evidence="11" id="KW-0220">Diaminopimelate biosynthesis</keyword>
<dbReference type="PROSITE" id="PS00759">
    <property type="entry name" value="ARGE_DAPE_CPG2_2"/>
    <property type="match status" value="1"/>
</dbReference>
<dbReference type="GO" id="GO:0009014">
    <property type="term" value="F:succinyl-diaminopimelate desuccinylase activity"/>
    <property type="evidence" value="ECO:0007669"/>
    <property type="project" value="UniProtKB-EC"/>
</dbReference>